<dbReference type="InterPro" id="IPR004044">
    <property type="entry name" value="KH_dom_type_2"/>
</dbReference>
<dbReference type="EMBL" id="CP040899">
    <property type="protein sequence ID" value="QDB78902.1"/>
    <property type="molecule type" value="Genomic_DNA"/>
</dbReference>
<dbReference type="Pfam" id="PF01926">
    <property type="entry name" value="MMR_HSR1"/>
    <property type="match status" value="1"/>
</dbReference>
<feature type="region of interest" description="G2" evidence="7">
    <location>
        <begin position="44"/>
        <end position="48"/>
    </location>
</feature>
<evidence type="ECO:0000313" key="12">
    <source>
        <dbReference type="Proteomes" id="UP000313948"/>
    </source>
</evidence>
<dbReference type="SUPFAM" id="SSF52540">
    <property type="entry name" value="P-loop containing nucleoside triphosphate hydrolases"/>
    <property type="match status" value="1"/>
</dbReference>
<feature type="region of interest" description="G4" evidence="7">
    <location>
        <begin position="127"/>
        <end position="130"/>
    </location>
</feature>
<feature type="region of interest" description="G5" evidence="7">
    <location>
        <begin position="156"/>
        <end position="158"/>
    </location>
</feature>
<dbReference type="CDD" id="cd04163">
    <property type="entry name" value="Era"/>
    <property type="match status" value="1"/>
</dbReference>
<keyword evidence="3 6" id="KW-0547">Nucleotide-binding</keyword>
<dbReference type="InterPro" id="IPR030388">
    <property type="entry name" value="G_ERA_dom"/>
</dbReference>
<dbReference type="Gene3D" id="3.40.50.300">
    <property type="entry name" value="P-loop containing nucleotide triphosphate hydrolases"/>
    <property type="match status" value="1"/>
</dbReference>
<feature type="region of interest" description="G1" evidence="7">
    <location>
        <begin position="18"/>
        <end position="25"/>
    </location>
</feature>
<organism evidence="11 12">
    <name type="scientific">Georgenia wutianyii</name>
    <dbReference type="NCBI Taxonomy" id="2585135"/>
    <lineage>
        <taxon>Bacteria</taxon>
        <taxon>Bacillati</taxon>
        <taxon>Actinomycetota</taxon>
        <taxon>Actinomycetes</taxon>
        <taxon>Micrococcales</taxon>
        <taxon>Bogoriellaceae</taxon>
        <taxon>Georgenia</taxon>
    </lineage>
</organism>
<dbReference type="Gene3D" id="3.30.300.20">
    <property type="match status" value="1"/>
</dbReference>
<evidence type="ECO:0000259" key="9">
    <source>
        <dbReference type="PROSITE" id="PS50823"/>
    </source>
</evidence>
<dbReference type="InterPro" id="IPR009019">
    <property type="entry name" value="KH_sf_prok-type"/>
</dbReference>
<evidence type="ECO:0000256" key="7">
    <source>
        <dbReference type="PROSITE-ProRule" id="PRU01050"/>
    </source>
</evidence>
<dbReference type="InterPro" id="IPR006073">
    <property type="entry name" value="GTP-bd"/>
</dbReference>
<evidence type="ECO:0000256" key="1">
    <source>
        <dbReference type="ARBA" id="ARBA00007921"/>
    </source>
</evidence>
<reference evidence="11 12" key="1">
    <citation type="submission" date="2019-05" db="EMBL/GenBank/DDBJ databases">
        <title>Georgenia *** sp. nov., and Georgenia *** sp. nov., isolated from the intestinal contents of plateau pika (Ochotona curzoniae) in the Qinghai-Tibet plateau of China.</title>
        <authorList>
            <person name="Tian Z."/>
        </authorList>
    </citation>
    <scope>NUCLEOTIDE SEQUENCE [LARGE SCALE GENOMIC DNA]</scope>
    <source>
        <strain evidence="11 12">Z294</strain>
    </source>
</reference>
<feature type="binding site" evidence="6">
    <location>
        <begin position="18"/>
        <end position="25"/>
    </location>
    <ligand>
        <name>GTP</name>
        <dbReference type="ChEBI" id="CHEBI:37565"/>
    </ligand>
</feature>
<name>A0ABX5VKD1_9MICO</name>
<dbReference type="PROSITE" id="PS51713">
    <property type="entry name" value="G_ERA"/>
    <property type="match status" value="1"/>
</dbReference>
<dbReference type="PANTHER" id="PTHR42698:SF1">
    <property type="entry name" value="GTPASE ERA, MITOCHONDRIAL"/>
    <property type="match status" value="1"/>
</dbReference>
<feature type="binding site" evidence="6">
    <location>
        <begin position="65"/>
        <end position="69"/>
    </location>
    <ligand>
        <name>GTP</name>
        <dbReference type="ChEBI" id="CHEBI:37565"/>
    </ligand>
</feature>
<keyword evidence="6" id="KW-0690">Ribosome biogenesis</keyword>
<evidence type="ECO:0000313" key="11">
    <source>
        <dbReference type="EMBL" id="QDB78902.1"/>
    </source>
</evidence>
<accession>A0ABX5VKD1</accession>
<dbReference type="PROSITE" id="PS50823">
    <property type="entry name" value="KH_TYPE_2"/>
    <property type="match status" value="1"/>
</dbReference>
<dbReference type="Proteomes" id="UP000313948">
    <property type="component" value="Chromosome"/>
</dbReference>
<dbReference type="NCBIfam" id="TIGR00436">
    <property type="entry name" value="era"/>
    <property type="match status" value="1"/>
</dbReference>
<evidence type="ECO:0000256" key="5">
    <source>
        <dbReference type="ARBA" id="ARBA00023134"/>
    </source>
</evidence>
<dbReference type="NCBIfam" id="NF000908">
    <property type="entry name" value="PRK00089.1"/>
    <property type="match status" value="1"/>
</dbReference>
<proteinExistence type="inferred from homology"/>
<feature type="region of interest" description="G3" evidence="7">
    <location>
        <begin position="65"/>
        <end position="68"/>
    </location>
</feature>
<dbReference type="CDD" id="cd22534">
    <property type="entry name" value="KH-II_Era"/>
    <property type="match status" value="1"/>
</dbReference>
<keyword evidence="6" id="KW-1003">Cell membrane</keyword>
<keyword evidence="5 6" id="KW-0342">GTP-binding</keyword>
<dbReference type="NCBIfam" id="TIGR00231">
    <property type="entry name" value="small_GTP"/>
    <property type="match status" value="1"/>
</dbReference>
<dbReference type="SUPFAM" id="SSF54814">
    <property type="entry name" value="Prokaryotic type KH domain (KH-domain type II)"/>
    <property type="match status" value="1"/>
</dbReference>
<sequence length="304" mass="33775">MTYSWPEGYRAGFASMVGRPNAGKSTLTNALVGQKVAITSNRPQTTRHTIRGIVHREDGQLVLVDTPGLHRPRTLLGQRLNDLVRETISEVDVLVFCLPADEKIGPGDRYIARELAEVRTPVIAVATKSDTVSRERLAEHLLEIDQLGSWAHIVPVSAVNGEQVDLLTELLLQQMPESPPLYPEGELTDEPETVMIAELVREAALEGVRDELPHSLAVVVEEINERKGRGDRPPLLDVHVNLYVERDSQKAIIIGRGGSRLREVGSRARRGIEALLGTRVYLDLHVKVAKDWQRDPKQLGRLGF</sequence>
<comment type="subcellular location">
    <subcellularLocation>
        <location evidence="6">Cytoplasm</location>
    </subcellularLocation>
    <subcellularLocation>
        <location evidence="6">Cell membrane</location>
        <topology evidence="6">Peripheral membrane protein</topology>
    </subcellularLocation>
</comment>
<evidence type="ECO:0000256" key="4">
    <source>
        <dbReference type="ARBA" id="ARBA00022884"/>
    </source>
</evidence>
<comment type="subunit">
    <text evidence="6">Monomer.</text>
</comment>
<evidence type="ECO:0000256" key="6">
    <source>
        <dbReference type="HAMAP-Rule" id="MF_00367"/>
    </source>
</evidence>
<evidence type="ECO:0000259" key="10">
    <source>
        <dbReference type="PROSITE" id="PS51713"/>
    </source>
</evidence>
<dbReference type="InterPro" id="IPR005662">
    <property type="entry name" value="GTPase_Era-like"/>
</dbReference>
<comment type="function">
    <text evidence="6">An essential GTPase that binds both GDP and GTP, with rapid nucleotide exchange. Plays a role in 16S rRNA processing and 30S ribosomal subunit biogenesis and possibly also in cell cycle regulation and energy metabolism.</text>
</comment>
<keyword evidence="12" id="KW-1185">Reference proteome</keyword>
<feature type="domain" description="KH type-2" evidence="9">
    <location>
        <begin position="208"/>
        <end position="290"/>
    </location>
</feature>
<dbReference type="Pfam" id="PF07650">
    <property type="entry name" value="KH_2"/>
    <property type="match status" value="1"/>
</dbReference>
<dbReference type="InterPro" id="IPR015946">
    <property type="entry name" value="KH_dom-like_a/b"/>
</dbReference>
<keyword evidence="6" id="KW-0699">rRNA-binding</keyword>
<comment type="similarity">
    <text evidence="1 6 7 8">Belongs to the TRAFAC class TrmE-Era-EngA-EngB-Septin-like GTPase superfamily. Era GTPase family.</text>
</comment>
<feature type="binding site" evidence="6">
    <location>
        <begin position="127"/>
        <end position="130"/>
    </location>
    <ligand>
        <name>GTP</name>
        <dbReference type="ChEBI" id="CHEBI:37565"/>
    </ligand>
</feature>
<evidence type="ECO:0000256" key="3">
    <source>
        <dbReference type="ARBA" id="ARBA00022741"/>
    </source>
</evidence>
<dbReference type="PANTHER" id="PTHR42698">
    <property type="entry name" value="GTPASE ERA"/>
    <property type="match status" value="1"/>
</dbReference>
<protein>
    <recommendedName>
        <fullName evidence="2 6">GTPase Era</fullName>
    </recommendedName>
</protein>
<dbReference type="RefSeq" id="WP_139072004.1">
    <property type="nucleotide sequence ID" value="NZ_CP040899.1"/>
</dbReference>
<evidence type="ECO:0000256" key="8">
    <source>
        <dbReference type="RuleBase" id="RU003761"/>
    </source>
</evidence>
<evidence type="ECO:0000256" key="2">
    <source>
        <dbReference type="ARBA" id="ARBA00020484"/>
    </source>
</evidence>
<gene>
    <name evidence="6" type="primary">era</name>
    <name evidence="11" type="ORF">FE251_05580</name>
</gene>
<keyword evidence="4 6" id="KW-0694">RNA-binding</keyword>
<dbReference type="InterPro" id="IPR027417">
    <property type="entry name" value="P-loop_NTPase"/>
</dbReference>
<keyword evidence="6" id="KW-0963">Cytoplasm</keyword>
<feature type="domain" description="Era-type G" evidence="10">
    <location>
        <begin position="10"/>
        <end position="177"/>
    </location>
</feature>
<dbReference type="InterPro" id="IPR005225">
    <property type="entry name" value="Small_GTP-bd"/>
</dbReference>
<dbReference type="HAMAP" id="MF_00367">
    <property type="entry name" value="GTPase_Era"/>
    <property type="match status" value="1"/>
</dbReference>
<keyword evidence="6" id="KW-0472">Membrane</keyword>